<dbReference type="Proteomes" id="UP000003874">
    <property type="component" value="Unassembled WGS sequence"/>
</dbReference>
<gene>
    <name evidence="1" type="ORF">HMPREF9420_2547</name>
</gene>
<reference evidence="1 2" key="1">
    <citation type="submission" date="2010-12" db="EMBL/GenBank/DDBJ databases">
        <authorList>
            <person name="Muzny D."/>
            <person name="Qin X."/>
            <person name="Deng J."/>
            <person name="Jiang H."/>
            <person name="Liu Y."/>
            <person name="Qu J."/>
            <person name="Song X.-Z."/>
            <person name="Zhang L."/>
            <person name="Thornton R."/>
            <person name="Coyle M."/>
            <person name="Francisco L."/>
            <person name="Jackson L."/>
            <person name="Javaid M."/>
            <person name="Korchina V."/>
            <person name="Kovar C."/>
            <person name="Mata R."/>
            <person name="Mathew T."/>
            <person name="Ngo R."/>
            <person name="Nguyen L."/>
            <person name="Nguyen N."/>
            <person name="Okwuonu G."/>
            <person name="Ongeri F."/>
            <person name="Pham C."/>
            <person name="Simmons D."/>
            <person name="Wilczek-Boney K."/>
            <person name="Hale W."/>
            <person name="Jakkamsetti A."/>
            <person name="Pham P."/>
            <person name="Ruth R."/>
            <person name="San Lucas F."/>
            <person name="Warren J."/>
            <person name="Zhang J."/>
            <person name="Zhao Z."/>
            <person name="Zhou C."/>
            <person name="Zhu D."/>
            <person name="Lee S."/>
            <person name="Bess C."/>
            <person name="Blankenburg K."/>
            <person name="Forbes L."/>
            <person name="Fu Q."/>
            <person name="Gubbala S."/>
            <person name="Hirani K."/>
            <person name="Jayaseelan J.C."/>
            <person name="Lara F."/>
            <person name="Munidasa M."/>
            <person name="Palculict T."/>
            <person name="Patil S."/>
            <person name="Pu L.-L."/>
            <person name="Saada N."/>
            <person name="Tang L."/>
            <person name="Weissenberger G."/>
            <person name="Zhu Y."/>
            <person name="Hemphill L."/>
            <person name="Shang Y."/>
            <person name="Youmans B."/>
            <person name="Ayvaz T."/>
            <person name="Ross M."/>
            <person name="Santibanez J."/>
            <person name="Aqrawi P."/>
            <person name="Gross S."/>
            <person name="Joshi V."/>
            <person name="Fowler G."/>
            <person name="Nazareth L."/>
            <person name="Reid J."/>
            <person name="Worley K."/>
            <person name="Petrosino J."/>
            <person name="Highlander S."/>
            <person name="Gibbs R."/>
        </authorList>
    </citation>
    <scope>NUCLEOTIDE SEQUENCE [LARGE SCALE GENOMIC DNA]</scope>
    <source>
        <strain evidence="1 2">DSM 15606</strain>
    </source>
</reference>
<accession>E6MSS9</accession>
<dbReference type="AlphaFoldDB" id="E6MSS9"/>
<protein>
    <submittedName>
        <fullName evidence="1">Uncharacterized protein</fullName>
    </submittedName>
</protein>
<sequence>MLSKPRKSKVFSFDSFNELIVRDLETRRFLAVFSFNRKFVQNNFVLRSGL</sequence>
<keyword evidence="2" id="KW-1185">Reference proteome</keyword>
<evidence type="ECO:0000313" key="1">
    <source>
        <dbReference type="EMBL" id="EFV03264.1"/>
    </source>
</evidence>
<proteinExistence type="predicted"/>
<organism evidence="1 2">
    <name type="scientific">Segatella salivae DSM 15606</name>
    <dbReference type="NCBI Taxonomy" id="888832"/>
    <lineage>
        <taxon>Bacteria</taxon>
        <taxon>Pseudomonadati</taxon>
        <taxon>Bacteroidota</taxon>
        <taxon>Bacteroidia</taxon>
        <taxon>Bacteroidales</taxon>
        <taxon>Prevotellaceae</taxon>
        <taxon>Segatella</taxon>
    </lineage>
</organism>
<comment type="caution">
    <text evidence="1">The sequence shown here is derived from an EMBL/GenBank/DDBJ whole genome shotgun (WGS) entry which is preliminary data.</text>
</comment>
<evidence type="ECO:0000313" key="2">
    <source>
        <dbReference type="Proteomes" id="UP000003874"/>
    </source>
</evidence>
<name>E6MSS9_9BACT</name>
<dbReference type="EMBL" id="AEQO01000195">
    <property type="protein sequence ID" value="EFV03264.1"/>
    <property type="molecule type" value="Genomic_DNA"/>
</dbReference>
<dbReference type="HOGENOM" id="CLU_3121276_0_0_10"/>